<gene>
    <name evidence="2" type="ORF">LAZ67_4001713</name>
</gene>
<proteinExistence type="predicted"/>
<name>A0ABY6KC75_9ARAC</name>
<feature type="region of interest" description="Disordered" evidence="1">
    <location>
        <begin position="315"/>
        <end position="338"/>
    </location>
</feature>
<dbReference type="Pfam" id="PF02450">
    <property type="entry name" value="LCAT"/>
    <property type="match status" value="1"/>
</dbReference>
<dbReference type="InterPro" id="IPR029058">
    <property type="entry name" value="AB_hydrolase_fold"/>
</dbReference>
<accession>A0ABY6KC75</accession>
<dbReference type="EMBL" id="CP092866">
    <property type="protein sequence ID" value="UYV66449.1"/>
    <property type="molecule type" value="Genomic_DNA"/>
</dbReference>
<organism evidence="2 3">
    <name type="scientific">Cordylochernes scorpioides</name>
    <dbReference type="NCBI Taxonomy" id="51811"/>
    <lineage>
        <taxon>Eukaryota</taxon>
        <taxon>Metazoa</taxon>
        <taxon>Ecdysozoa</taxon>
        <taxon>Arthropoda</taxon>
        <taxon>Chelicerata</taxon>
        <taxon>Arachnida</taxon>
        <taxon>Pseudoscorpiones</taxon>
        <taxon>Cheliferoidea</taxon>
        <taxon>Chernetidae</taxon>
        <taxon>Cordylochernes</taxon>
    </lineage>
</organism>
<dbReference type="Gene3D" id="3.40.50.1820">
    <property type="entry name" value="alpha/beta hydrolase"/>
    <property type="match status" value="1"/>
</dbReference>
<dbReference type="InterPro" id="IPR003386">
    <property type="entry name" value="LACT/PDAT_acylTrfase"/>
</dbReference>
<evidence type="ECO:0000256" key="1">
    <source>
        <dbReference type="SAM" id="MobiDB-lite"/>
    </source>
</evidence>
<feature type="compositionally biased region" description="Basic and acidic residues" evidence="1">
    <location>
        <begin position="317"/>
        <end position="338"/>
    </location>
</feature>
<keyword evidence="3" id="KW-1185">Reference proteome</keyword>
<dbReference type="PANTHER" id="PTHR11440">
    <property type="entry name" value="LECITHIN-CHOLESTEROL ACYLTRANSFERASE-RELATED"/>
    <property type="match status" value="1"/>
</dbReference>
<evidence type="ECO:0000313" key="3">
    <source>
        <dbReference type="Proteomes" id="UP001235939"/>
    </source>
</evidence>
<sequence length="338" mass="38087">MDRLQSCRTLPWRERSPDLSPIEHIWDVTLENGTCPDEMEELFHNMQNLVEETVKSENKKAVIVCHSLGCPVFLTLLGQVSQEWKDKHIEVFVAIGAPWEGAVESLEAVISGVDFGQSVIKPKIVRELFRTMPSLYYLMPFGKLWGSKEVLVETKQKSYTSKDLLKLMVDLGSDGGNFAHLFLDAVTTRKKLGVPGVKTVCYHATGSATPARSLEIDLIYQRVVLDGEVKYSTGFKQRYSLHIRWIFGHDLEDNALAIMASAKTRISLFAIEEDLLVYHGTEGLNGDHEVINEDGDGTVNTRNIEVCRGWVGPPETARVHPRDPRSRPPCDDRGLQYY</sequence>
<protein>
    <submittedName>
        <fullName evidence="2">PLA2G15</fullName>
    </submittedName>
</protein>
<dbReference type="Proteomes" id="UP001235939">
    <property type="component" value="Chromosome 04"/>
</dbReference>
<evidence type="ECO:0000313" key="2">
    <source>
        <dbReference type="EMBL" id="UYV66449.1"/>
    </source>
</evidence>
<reference evidence="2 3" key="1">
    <citation type="submission" date="2022-01" db="EMBL/GenBank/DDBJ databases">
        <title>A chromosomal length assembly of Cordylochernes scorpioides.</title>
        <authorList>
            <person name="Zeh D."/>
            <person name="Zeh J."/>
        </authorList>
    </citation>
    <scope>NUCLEOTIDE SEQUENCE [LARGE SCALE GENOMIC DNA]</scope>
    <source>
        <strain evidence="2">IN4F17</strain>
        <tissue evidence="2">Whole Body</tissue>
    </source>
</reference>
<dbReference type="SUPFAM" id="SSF53474">
    <property type="entry name" value="alpha/beta-Hydrolases"/>
    <property type="match status" value="1"/>
</dbReference>